<sequence length="160" mass="17876">KDLINQDKVLGDILKNAKYDTRDYEINAYSGNVSRLYGDGYAVLGNAGEFLDPVFSSGVTVALQSSDLAVRVLDKMLKGQAHDWDKDFVAELKIGVQAFKCFVNNWYTGGFQDVIYAEKGVENIRAMIASILAGYAWDIENPFVAQPQRRLESLIKICQQ</sequence>
<proteinExistence type="predicted"/>
<feature type="non-terminal residue" evidence="1">
    <location>
        <position position="1"/>
    </location>
</feature>
<name>A0A3B0WA14_9ZZZZ</name>
<dbReference type="Gene3D" id="3.50.50.60">
    <property type="entry name" value="FAD/NAD(P)-binding domain"/>
    <property type="match status" value="1"/>
</dbReference>
<dbReference type="EMBL" id="UOEW01000275">
    <property type="protein sequence ID" value="VAW40554.1"/>
    <property type="molecule type" value="Genomic_DNA"/>
</dbReference>
<dbReference type="AlphaFoldDB" id="A0A3B0WA14"/>
<organism evidence="1">
    <name type="scientific">hydrothermal vent metagenome</name>
    <dbReference type="NCBI Taxonomy" id="652676"/>
    <lineage>
        <taxon>unclassified sequences</taxon>
        <taxon>metagenomes</taxon>
        <taxon>ecological metagenomes</taxon>
    </lineage>
</organism>
<reference evidence="1" key="1">
    <citation type="submission" date="2018-06" db="EMBL/GenBank/DDBJ databases">
        <authorList>
            <person name="Zhirakovskaya E."/>
        </authorList>
    </citation>
    <scope>NUCLEOTIDE SEQUENCE</scope>
</reference>
<evidence type="ECO:0000313" key="1">
    <source>
        <dbReference type="EMBL" id="VAW40554.1"/>
    </source>
</evidence>
<protein>
    <submittedName>
        <fullName evidence="1">FIG022199: FAD-binding protein</fullName>
    </submittedName>
</protein>
<gene>
    <name evidence="1" type="ORF">MNBD_GAMMA01-1720</name>
</gene>
<dbReference type="InterPro" id="IPR036188">
    <property type="entry name" value="FAD/NAD-bd_sf"/>
</dbReference>
<accession>A0A3B0WA14</accession>